<keyword evidence="1" id="KW-0472">Membrane</keyword>
<comment type="caution">
    <text evidence="2">The sequence shown here is derived from an EMBL/GenBank/DDBJ whole genome shotgun (WGS) entry which is preliminary data.</text>
</comment>
<dbReference type="EMBL" id="JAXCEH010000029">
    <property type="protein sequence ID" value="MFA1558274.1"/>
    <property type="molecule type" value="Genomic_DNA"/>
</dbReference>
<evidence type="ECO:0000256" key="1">
    <source>
        <dbReference type="SAM" id="Phobius"/>
    </source>
</evidence>
<dbReference type="Proteomes" id="UP001569904">
    <property type="component" value="Unassembled WGS sequence"/>
</dbReference>
<evidence type="ECO:0000313" key="2">
    <source>
        <dbReference type="EMBL" id="MFA1558274.1"/>
    </source>
</evidence>
<dbReference type="RefSeq" id="WP_371945246.1">
    <property type="nucleotide sequence ID" value="NZ_JAXCEH010000029.1"/>
</dbReference>
<feature type="transmembrane region" description="Helical" evidence="1">
    <location>
        <begin position="61"/>
        <end position="81"/>
    </location>
</feature>
<sequence length="319" mass="33417">MTRDIDALISRLAPVTDAQAAELLPDETAADLADRITATTPAATTPAAAPAARRSPLLLRLGLPLAAAGVACAAVTVGLLIRDDEPRRPPVAASTDPGAVSTRPSPRVALVAALSFKRKGDHIDVRVRDPLADPMRYRAEFAEHGLKVKLSFVPASPSIVGTLVMLDTSDGTKEGDISVITSKGECETGGGGDQCPVGVRIRTGYTGTAEIVFARAARPGEKYNSSAPVTAPGEAMHGMTFRGQRVGKVLAALKKRNVTVPEYRYIDANESKVLFPGQVPDTWYVHDASPWAKGQVLLFVGPEPETGAAPAATPEPASE</sequence>
<name>A0ABV4R7B2_9ACTN</name>
<accession>A0ABV4R7B2</accession>
<keyword evidence="1" id="KW-0812">Transmembrane</keyword>
<reference evidence="2 3" key="1">
    <citation type="submission" date="2023-11" db="EMBL/GenBank/DDBJ databases">
        <title>Actinomadura monticuli sp. nov., isolated from volcanic ash.</title>
        <authorList>
            <person name="Lee S.D."/>
            <person name="Yang H."/>
            <person name="Kim I.S."/>
        </authorList>
    </citation>
    <scope>NUCLEOTIDE SEQUENCE [LARGE SCALE GENOMIC DNA]</scope>
    <source>
        <strain evidence="2 3">DSM 45346</strain>
    </source>
</reference>
<evidence type="ECO:0000313" key="3">
    <source>
        <dbReference type="Proteomes" id="UP001569904"/>
    </source>
</evidence>
<gene>
    <name evidence="2" type="ORF">SM436_31690</name>
</gene>
<proteinExistence type="predicted"/>
<protein>
    <recommendedName>
        <fullName evidence="4">PASTA domain-containing protein</fullName>
    </recommendedName>
</protein>
<keyword evidence="3" id="KW-1185">Reference proteome</keyword>
<evidence type="ECO:0008006" key="4">
    <source>
        <dbReference type="Google" id="ProtNLM"/>
    </source>
</evidence>
<organism evidence="2 3">
    <name type="scientific">Actinomadura chokoriensis</name>
    <dbReference type="NCBI Taxonomy" id="454156"/>
    <lineage>
        <taxon>Bacteria</taxon>
        <taxon>Bacillati</taxon>
        <taxon>Actinomycetota</taxon>
        <taxon>Actinomycetes</taxon>
        <taxon>Streptosporangiales</taxon>
        <taxon>Thermomonosporaceae</taxon>
        <taxon>Actinomadura</taxon>
    </lineage>
</organism>
<keyword evidence="1" id="KW-1133">Transmembrane helix</keyword>